<dbReference type="Proteomes" id="UP001195483">
    <property type="component" value="Unassembled WGS sequence"/>
</dbReference>
<reference evidence="3" key="1">
    <citation type="journal article" date="2021" name="Genome Biol. Evol.">
        <title>A High-Quality Reference Genome for a Parasitic Bivalve with Doubly Uniparental Inheritance (Bivalvia: Unionida).</title>
        <authorList>
            <person name="Smith C.H."/>
        </authorList>
    </citation>
    <scope>NUCLEOTIDE SEQUENCE</scope>
    <source>
        <strain evidence="3">CHS0354</strain>
    </source>
</reference>
<organism evidence="3 4">
    <name type="scientific">Potamilus streckersoni</name>
    <dbReference type="NCBI Taxonomy" id="2493646"/>
    <lineage>
        <taxon>Eukaryota</taxon>
        <taxon>Metazoa</taxon>
        <taxon>Spiralia</taxon>
        <taxon>Lophotrochozoa</taxon>
        <taxon>Mollusca</taxon>
        <taxon>Bivalvia</taxon>
        <taxon>Autobranchia</taxon>
        <taxon>Heteroconchia</taxon>
        <taxon>Palaeoheterodonta</taxon>
        <taxon>Unionida</taxon>
        <taxon>Unionoidea</taxon>
        <taxon>Unionidae</taxon>
        <taxon>Ambleminae</taxon>
        <taxon>Lampsilini</taxon>
        <taxon>Potamilus</taxon>
    </lineage>
</organism>
<evidence type="ECO:0008006" key="5">
    <source>
        <dbReference type="Google" id="ProtNLM"/>
    </source>
</evidence>
<name>A0AAE0S572_9BIVA</name>
<dbReference type="InterPro" id="IPR013083">
    <property type="entry name" value="Znf_RING/FYVE/PHD"/>
</dbReference>
<feature type="region of interest" description="Disordered" evidence="1">
    <location>
        <begin position="339"/>
        <end position="373"/>
    </location>
</feature>
<gene>
    <name evidence="3" type="ORF">CHS0354_004537</name>
</gene>
<sequence length="419" mass="47861">MYVHCLRRLLGRILGYFRLLLITMFPIFASSYISETGKKYNDQNKESNVFGHECHSGNKIKGRESGKGEWFNLTNTKSRYGTDACQPHSMKKKVKHNISARTLRAKRSFRRKTIDKFLKRNIFVQKRDILKQDIVDQLRSNYYFCNSFLTYPIQGRSISDSRSTSSELDDDTELRMEDEISGVVEGFPIQCEEDNLHKFPILEESVVRQENSRNGFSSLIAIGGPISSNGSRHFLDSQFGDHFINMHPETPINGIQAEHDQQNAEFYLQAARAFQALLECEQGWYDSRFSQVIDHDLIYQDFLNDPDRNVVRNPVQVMDEKSTSDSGFPEVTGLNMPGTESGHATMYRHSPFDGGTERSEAERDEDQGATGGTRITDDVVRNIRRRTLCTVCKKHDVEVKFEACGHAVCCFKCASGIKQ</sequence>
<keyword evidence="2" id="KW-0812">Transmembrane</keyword>
<feature type="transmembrane region" description="Helical" evidence="2">
    <location>
        <begin position="16"/>
        <end position="34"/>
    </location>
</feature>
<dbReference type="AlphaFoldDB" id="A0AAE0S572"/>
<keyword evidence="4" id="KW-1185">Reference proteome</keyword>
<reference evidence="3" key="3">
    <citation type="submission" date="2023-05" db="EMBL/GenBank/DDBJ databases">
        <authorList>
            <person name="Smith C.H."/>
        </authorList>
    </citation>
    <scope>NUCLEOTIDE SEQUENCE</scope>
    <source>
        <strain evidence="3">CHS0354</strain>
        <tissue evidence="3">Mantle</tissue>
    </source>
</reference>
<reference evidence="3" key="2">
    <citation type="journal article" date="2021" name="Genome Biol. Evol.">
        <title>Developing a high-quality reference genome for a parasitic bivalve with doubly uniparental inheritance (Bivalvia: Unionida).</title>
        <authorList>
            <person name="Smith C.H."/>
        </authorList>
    </citation>
    <scope>NUCLEOTIDE SEQUENCE</scope>
    <source>
        <strain evidence="3">CHS0354</strain>
        <tissue evidence="3">Mantle</tissue>
    </source>
</reference>
<dbReference type="Gene3D" id="3.30.40.10">
    <property type="entry name" value="Zinc/RING finger domain, C3HC4 (zinc finger)"/>
    <property type="match status" value="1"/>
</dbReference>
<dbReference type="EMBL" id="JAEAOA010000333">
    <property type="protein sequence ID" value="KAK3585622.1"/>
    <property type="molecule type" value="Genomic_DNA"/>
</dbReference>
<evidence type="ECO:0000313" key="4">
    <source>
        <dbReference type="Proteomes" id="UP001195483"/>
    </source>
</evidence>
<accession>A0AAE0S572</accession>
<keyword evidence="2" id="KW-1133">Transmembrane helix</keyword>
<proteinExistence type="predicted"/>
<keyword evidence="2" id="KW-0472">Membrane</keyword>
<comment type="caution">
    <text evidence="3">The sequence shown here is derived from an EMBL/GenBank/DDBJ whole genome shotgun (WGS) entry which is preliminary data.</text>
</comment>
<evidence type="ECO:0000313" key="3">
    <source>
        <dbReference type="EMBL" id="KAK3585622.1"/>
    </source>
</evidence>
<evidence type="ECO:0000256" key="2">
    <source>
        <dbReference type="SAM" id="Phobius"/>
    </source>
</evidence>
<evidence type="ECO:0000256" key="1">
    <source>
        <dbReference type="SAM" id="MobiDB-lite"/>
    </source>
</evidence>
<protein>
    <recommendedName>
        <fullName evidence="5">RING-type domain-containing protein</fullName>
    </recommendedName>
</protein>